<protein>
    <submittedName>
        <fullName evidence="2">Uncharacterized protein</fullName>
    </submittedName>
</protein>
<name>A0A6A6IB33_9PLEO</name>
<dbReference type="EMBL" id="ML987197">
    <property type="protein sequence ID" value="KAF2247784.1"/>
    <property type="molecule type" value="Genomic_DNA"/>
</dbReference>
<organism evidence="2 3">
    <name type="scientific">Trematosphaeria pertusa</name>
    <dbReference type="NCBI Taxonomy" id="390896"/>
    <lineage>
        <taxon>Eukaryota</taxon>
        <taxon>Fungi</taxon>
        <taxon>Dikarya</taxon>
        <taxon>Ascomycota</taxon>
        <taxon>Pezizomycotina</taxon>
        <taxon>Dothideomycetes</taxon>
        <taxon>Pleosporomycetidae</taxon>
        <taxon>Pleosporales</taxon>
        <taxon>Massarineae</taxon>
        <taxon>Trematosphaeriaceae</taxon>
        <taxon>Trematosphaeria</taxon>
    </lineage>
</organism>
<dbReference type="GeneID" id="54589007"/>
<proteinExistence type="predicted"/>
<dbReference type="Proteomes" id="UP000800094">
    <property type="component" value="Unassembled WGS sequence"/>
</dbReference>
<dbReference type="AlphaFoldDB" id="A0A6A6IB33"/>
<feature type="region of interest" description="Disordered" evidence="1">
    <location>
        <begin position="125"/>
        <end position="149"/>
    </location>
</feature>
<reference evidence="2" key="1">
    <citation type="journal article" date="2020" name="Stud. Mycol.">
        <title>101 Dothideomycetes genomes: a test case for predicting lifestyles and emergence of pathogens.</title>
        <authorList>
            <person name="Haridas S."/>
            <person name="Albert R."/>
            <person name="Binder M."/>
            <person name="Bloem J."/>
            <person name="Labutti K."/>
            <person name="Salamov A."/>
            <person name="Andreopoulos B."/>
            <person name="Baker S."/>
            <person name="Barry K."/>
            <person name="Bills G."/>
            <person name="Bluhm B."/>
            <person name="Cannon C."/>
            <person name="Castanera R."/>
            <person name="Culley D."/>
            <person name="Daum C."/>
            <person name="Ezra D."/>
            <person name="Gonzalez J."/>
            <person name="Henrissat B."/>
            <person name="Kuo A."/>
            <person name="Liang C."/>
            <person name="Lipzen A."/>
            <person name="Lutzoni F."/>
            <person name="Magnuson J."/>
            <person name="Mondo S."/>
            <person name="Nolan M."/>
            <person name="Ohm R."/>
            <person name="Pangilinan J."/>
            <person name="Park H.-J."/>
            <person name="Ramirez L."/>
            <person name="Alfaro M."/>
            <person name="Sun H."/>
            <person name="Tritt A."/>
            <person name="Yoshinaga Y."/>
            <person name="Zwiers L.-H."/>
            <person name="Turgeon B."/>
            <person name="Goodwin S."/>
            <person name="Spatafora J."/>
            <person name="Crous P."/>
            <person name="Grigoriev I."/>
        </authorList>
    </citation>
    <scope>NUCLEOTIDE SEQUENCE</scope>
    <source>
        <strain evidence="2">CBS 122368</strain>
    </source>
</reference>
<evidence type="ECO:0000313" key="3">
    <source>
        <dbReference type="Proteomes" id="UP000800094"/>
    </source>
</evidence>
<dbReference type="OrthoDB" id="5583at2759"/>
<gene>
    <name evidence="2" type="ORF">BU26DRAFT_606634</name>
</gene>
<feature type="compositionally biased region" description="Basic residues" evidence="1">
    <location>
        <begin position="140"/>
        <end position="149"/>
    </location>
</feature>
<feature type="compositionally biased region" description="Basic and acidic residues" evidence="1">
    <location>
        <begin position="126"/>
        <end position="139"/>
    </location>
</feature>
<feature type="region of interest" description="Disordered" evidence="1">
    <location>
        <begin position="1"/>
        <end position="31"/>
    </location>
</feature>
<dbReference type="RefSeq" id="XP_033682788.1">
    <property type="nucleotide sequence ID" value="XM_033835677.1"/>
</dbReference>
<accession>A0A6A6IB33</accession>
<sequence>MEMKTGRGRETGTRIAETLPQQPRELKGHTKSQEIGIEAFSELADLLDRSGDLKHYRNISEENEPKSERLPDIPWMGLHSMRREGQICTLARKTRVRVPGGDVLGPPSTMKTRLAAAYGNWKKLHGKQDAMKKREERIAPMRKARERAA</sequence>
<feature type="compositionally biased region" description="Basic and acidic residues" evidence="1">
    <location>
        <begin position="1"/>
        <end position="12"/>
    </location>
</feature>
<evidence type="ECO:0000313" key="2">
    <source>
        <dbReference type="EMBL" id="KAF2247784.1"/>
    </source>
</evidence>
<keyword evidence="3" id="KW-1185">Reference proteome</keyword>
<evidence type="ECO:0000256" key="1">
    <source>
        <dbReference type="SAM" id="MobiDB-lite"/>
    </source>
</evidence>